<name>A0A9D2AEG5_9FIRM</name>
<protein>
    <submittedName>
        <fullName evidence="1">Stage II sporulation protein R</fullName>
    </submittedName>
</protein>
<dbReference type="InterPro" id="IPR014202">
    <property type="entry name" value="Spore_II_R"/>
</dbReference>
<dbReference type="AlphaFoldDB" id="A0A9D2AEG5"/>
<sequence length="211" mass="23146">MFAWIRSLRLSPARRRAVLECSAGLGLVLAVVLTCWMSSFCALADEVRQNTLRLHVQANSDSEADQALKLIVRDAVLAEAGGLFAAAEDEADARRIAEASLPRLQACVERTLQEQGSSLSARVYLTEMYFDTTYYEDFTLPAGVYDALRVELGAHAGKNWFCVLYPGLCLPAAGEAAVYPTEAQQNLVEAPEVEVRFAALEWLERLTGADN</sequence>
<dbReference type="EMBL" id="DXFW01000039">
    <property type="protein sequence ID" value="HIX06699.1"/>
    <property type="molecule type" value="Genomic_DNA"/>
</dbReference>
<dbReference type="Proteomes" id="UP000824193">
    <property type="component" value="Unassembled WGS sequence"/>
</dbReference>
<evidence type="ECO:0000313" key="1">
    <source>
        <dbReference type="EMBL" id="HIX06699.1"/>
    </source>
</evidence>
<evidence type="ECO:0000313" key="2">
    <source>
        <dbReference type="Proteomes" id="UP000824193"/>
    </source>
</evidence>
<gene>
    <name evidence="1" type="ORF">H9865_11490</name>
</gene>
<reference evidence="1" key="2">
    <citation type="submission" date="2021-04" db="EMBL/GenBank/DDBJ databases">
        <authorList>
            <person name="Gilroy R."/>
        </authorList>
    </citation>
    <scope>NUCLEOTIDE SEQUENCE</scope>
    <source>
        <strain evidence="1">2239</strain>
    </source>
</reference>
<accession>A0A9D2AEG5</accession>
<proteinExistence type="predicted"/>
<dbReference type="Pfam" id="PF09551">
    <property type="entry name" value="Spore_II_R"/>
    <property type="match status" value="1"/>
</dbReference>
<reference evidence="1" key="1">
    <citation type="journal article" date="2021" name="PeerJ">
        <title>Extensive microbial diversity within the chicken gut microbiome revealed by metagenomics and culture.</title>
        <authorList>
            <person name="Gilroy R."/>
            <person name="Ravi A."/>
            <person name="Getino M."/>
            <person name="Pursley I."/>
            <person name="Horton D.L."/>
            <person name="Alikhan N.F."/>
            <person name="Baker D."/>
            <person name="Gharbi K."/>
            <person name="Hall N."/>
            <person name="Watson M."/>
            <person name="Adriaenssens E.M."/>
            <person name="Foster-Nyarko E."/>
            <person name="Jarju S."/>
            <person name="Secka A."/>
            <person name="Antonio M."/>
            <person name="Oren A."/>
            <person name="Chaudhuri R.R."/>
            <person name="La Ragione R."/>
            <person name="Hildebrand F."/>
            <person name="Pallen M.J."/>
        </authorList>
    </citation>
    <scope>NUCLEOTIDE SEQUENCE</scope>
    <source>
        <strain evidence="1">2239</strain>
    </source>
</reference>
<comment type="caution">
    <text evidence="1">The sequence shown here is derived from an EMBL/GenBank/DDBJ whole genome shotgun (WGS) entry which is preliminary data.</text>
</comment>
<organism evidence="1 2">
    <name type="scientific">Candidatus Allofournierella pullicola</name>
    <dbReference type="NCBI Taxonomy" id="2838596"/>
    <lineage>
        <taxon>Bacteria</taxon>
        <taxon>Bacillati</taxon>
        <taxon>Bacillota</taxon>
        <taxon>Clostridia</taxon>
        <taxon>Eubacteriales</taxon>
        <taxon>Oscillospiraceae</taxon>
        <taxon>Allofournierella</taxon>
    </lineage>
</organism>